<dbReference type="Proteomes" id="UP000426027">
    <property type="component" value="Chromosome"/>
</dbReference>
<accession>A0A6I6G8R3</accession>
<reference evidence="1 2" key="1">
    <citation type="submission" date="2019-11" db="EMBL/GenBank/DDBJ databases">
        <authorList>
            <person name="Im W.T."/>
        </authorList>
    </citation>
    <scope>NUCLEOTIDE SEQUENCE [LARGE SCALE GENOMIC DNA]</scope>
    <source>
        <strain evidence="1 2">SB-02</strain>
    </source>
</reference>
<evidence type="ECO:0000313" key="2">
    <source>
        <dbReference type="Proteomes" id="UP000426027"/>
    </source>
</evidence>
<dbReference type="KEGG" id="fls:GLV81_13090"/>
<evidence type="ECO:0000313" key="1">
    <source>
        <dbReference type="EMBL" id="QGW28907.1"/>
    </source>
</evidence>
<name>A0A6I6G8R3_9BACT</name>
<dbReference type="AlphaFoldDB" id="A0A6I6G8R3"/>
<dbReference type="RefSeq" id="WP_157479260.1">
    <property type="nucleotide sequence ID" value="NZ_CP046566.1"/>
</dbReference>
<gene>
    <name evidence="1" type="ORF">GLV81_13090</name>
</gene>
<protein>
    <submittedName>
        <fullName evidence="1">Uncharacterized protein</fullName>
    </submittedName>
</protein>
<keyword evidence="2" id="KW-1185">Reference proteome</keyword>
<proteinExistence type="predicted"/>
<sequence length="413" mass="49078">MNLITIKEDWPIRVAKHKVLFRKAYPLTEFDNIILSFLYLYNDTIGYNELGSILGFAVEANEEEQVYFDIAEAGIFSSLLDTLTEYHLISTHKNEDGNLIISTTHWGLEARQKGVKHLFYEGVISFNEHYLLFDWENFDNLFHFSKYGLFSEIYNSKEIKPYYFSPEDQHENVFLHKALLNFNSELEENKNIEIQWVNEAVLNYEKSISHISLSLIKEDEVYRIEVVLNDKPSPELDEIILKEANSKLFADWLLLLRYQLYLRDIKEIHAADISQFTKHVNWQTVLCDSRVVWDNNWFELLSSEEVTSNAVWYQVIQNCPDEVLILNIEAYADYWDWSRLSKKVEIPYIINTINQFPWDIDVFLERIDQKELEQLLTTIIDVYAIEDWKKVTNRVSFEFIEREIQTLPLTFTR</sequence>
<organism evidence="1 2">
    <name type="scientific">Phnomibacter ginsenosidimutans</name>
    <dbReference type="NCBI Taxonomy" id="2676868"/>
    <lineage>
        <taxon>Bacteria</taxon>
        <taxon>Pseudomonadati</taxon>
        <taxon>Bacteroidota</taxon>
        <taxon>Chitinophagia</taxon>
        <taxon>Chitinophagales</taxon>
        <taxon>Chitinophagaceae</taxon>
        <taxon>Phnomibacter</taxon>
    </lineage>
</organism>
<dbReference type="EMBL" id="CP046566">
    <property type="protein sequence ID" value="QGW28907.1"/>
    <property type="molecule type" value="Genomic_DNA"/>
</dbReference>